<dbReference type="Proteomes" id="UP001391051">
    <property type="component" value="Unassembled WGS sequence"/>
</dbReference>
<keyword evidence="4" id="KW-1185">Reference proteome</keyword>
<proteinExistence type="predicted"/>
<dbReference type="PANTHER" id="PTHR35896">
    <property type="entry name" value="IG-LIKE DOMAIN-CONTAINING PROTEIN"/>
    <property type="match status" value="1"/>
</dbReference>
<accession>A0ABR1Q5K9</accession>
<evidence type="ECO:0000256" key="2">
    <source>
        <dbReference type="SAM" id="Phobius"/>
    </source>
</evidence>
<dbReference type="PANTHER" id="PTHR35896:SF3">
    <property type="entry name" value="MAJOR FACILITATOR SUPERFAMILY TRANSPORTER"/>
    <property type="match status" value="1"/>
</dbReference>
<dbReference type="InterPro" id="IPR053008">
    <property type="entry name" value="Phomopsin_biosynth_assoc"/>
</dbReference>
<feature type="region of interest" description="Disordered" evidence="1">
    <location>
        <begin position="1"/>
        <end position="28"/>
    </location>
</feature>
<sequence length="218" mass="24677">MPHHVSFVSPEYSHSVEPQGDNEGKESPVMISPIARSHWLYVIIGVSTIAMTSVWLIHASSMPLLQDDLAPKRALSQCGNSSVEAAALGCYFDIMSFSWLPPACFDEQLTHEFETTEDWQWFLDQNGTQPVSKEEVLLGERDLFVSSRYHKHHCTFMWKKLHRALGNGHLIDSYIGNYNHTVHCEQMLLSEDADSAVLNTRIFRKFPSCLSIKVQPAA</sequence>
<protein>
    <submittedName>
        <fullName evidence="3">Uncharacterized protein</fullName>
    </submittedName>
</protein>
<name>A0ABR1Q5K9_9PEZI</name>
<evidence type="ECO:0000313" key="4">
    <source>
        <dbReference type="Proteomes" id="UP001391051"/>
    </source>
</evidence>
<dbReference type="GeneID" id="92077968"/>
<reference evidence="3 4" key="1">
    <citation type="submission" date="2023-01" db="EMBL/GenBank/DDBJ databases">
        <title>Analysis of 21 Apiospora genomes using comparative genomics revels a genus with tremendous synthesis potential of carbohydrate active enzymes and secondary metabolites.</title>
        <authorList>
            <person name="Sorensen T."/>
        </authorList>
    </citation>
    <scope>NUCLEOTIDE SEQUENCE [LARGE SCALE GENOMIC DNA]</scope>
    <source>
        <strain evidence="3 4">CBS 24483</strain>
    </source>
</reference>
<gene>
    <name evidence="3" type="ORF">PG986_008684</name>
</gene>
<keyword evidence="2" id="KW-0812">Transmembrane</keyword>
<evidence type="ECO:0000313" key="3">
    <source>
        <dbReference type="EMBL" id="KAK7947798.1"/>
    </source>
</evidence>
<dbReference type="RefSeq" id="XP_066697304.1">
    <property type="nucleotide sequence ID" value="XM_066844906.1"/>
</dbReference>
<evidence type="ECO:0000256" key="1">
    <source>
        <dbReference type="SAM" id="MobiDB-lite"/>
    </source>
</evidence>
<dbReference type="EMBL" id="JAQQWE010000006">
    <property type="protein sequence ID" value="KAK7947798.1"/>
    <property type="molecule type" value="Genomic_DNA"/>
</dbReference>
<organism evidence="3 4">
    <name type="scientific">Apiospora aurea</name>
    <dbReference type="NCBI Taxonomy" id="335848"/>
    <lineage>
        <taxon>Eukaryota</taxon>
        <taxon>Fungi</taxon>
        <taxon>Dikarya</taxon>
        <taxon>Ascomycota</taxon>
        <taxon>Pezizomycotina</taxon>
        <taxon>Sordariomycetes</taxon>
        <taxon>Xylariomycetidae</taxon>
        <taxon>Amphisphaeriales</taxon>
        <taxon>Apiosporaceae</taxon>
        <taxon>Apiospora</taxon>
    </lineage>
</organism>
<keyword evidence="2" id="KW-0472">Membrane</keyword>
<feature type="transmembrane region" description="Helical" evidence="2">
    <location>
        <begin position="38"/>
        <end position="57"/>
    </location>
</feature>
<keyword evidence="2" id="KW-1133">Transmembrane helix</keyword>
<comment type="caution">
    <text evidence="3">The sequence shown here is derived from an EMBL/GenBank/DDBJ whole genome shotgun (WGS) entry which is preliminary data.</text>
</comment>